<sequence>MKMILPIAVLLIIVAIVIGITFSSLVRASGTTITLTQTQTTTRTTTITVFSTFVETIVTTKTLSIEVGNQCKTSITEVYTGVYGDEDFGLCIAKVNDKVFLLYLADTPKLWSRGYRDKTDIDFMGIGAVGMIFLNKDSWGNSVLLDIGIPLGDRLGVGGVVRIGNKLVYVPLNMQPLSSNIVKVDNPYQSLGAKLIAFIEYDKTINASNYFNNIYEIEIECTR</sequence>
<proteinExistence type="predicted"/>
<protein>
    <submittedName>
        <fullName evidence="1">Uncharacterized protein</fullName>
    </submittedName>
</protein>
<gene>
    <name evidence="1" type="ORF">ENU41_05915</name>
</gene>
<evidence type="ECO:0000313" key="1">
    <source>
        <dbReference type="EMBL" id="HGQ36195.1"/>
    </source>
</evidence>
<comment type="caution">
    <text evidence="1">The sequence shown here is derived from an EMBL/GenBank/DDBJ whole genome shotgun (WGS) entry which is preliminary data.</text>
</comment>
<name>A0A832FWS8_9CREN</name>
<reference evidence="1" key="1">
    <citation type="journal article" date="2020" name="mSystems">
        <title>Genome- and Community-Level Interaction Insights into Carbon Utilization and Element Cycling Functions of Hydrothermarchaeota in Hydrothermal Sediment.</title>
        <authorList>
            <person name="Zhou Z."/>
            <person name="Liu Y."/>
            <person name="Xu W."/>
            <person name="Pan J."/>
            <person name="Luo Z.H."/>
            <person name="Li M."/>
        </authorList>
    </citation>
    <scope>NUCLEOTIDE SEQUENCE</scope>
    <source>
        <strain evidence="1">SpSt-667</strain>
    </source>
</reference>
<accession>A0A832FWS8</accession>
<dbReference type="EMBL" id="DTCK01000038">
    <property type="protein sequence ID" value="HGQ36195.1"/>
    <property type="molecule type" value="Genomic_DNA"/>
</dbReference>
<organism evidence="1">
    <name type="scientific">Ignisphaera aggregans</name>
    <dbReference type="NCBI Taxonomy" id="334771"/>
    <lineage>
        <taxon>Archaea</taxon>
        <taxon>Thermoproteota</taxon>
        <taxon>Thermoprotei</taxon>
        <taxon>Desulfurococcales</taxon>
        <taxon>Desulfurococcaceae</taxon>
        <taxon>Ignisphaera</taxon>
    </lineage>
</organism>
<dbReference type="AlphaFoldDB" id="A0A832FWS8"/>